<feature type="non-terminal residue" evidence="2">
    <location>
        <position position="91"/>
    </location>
</feature>
<dbReference type="PANTHER" id="PTHR33055">
    <property type="entry name" value="TRANSPOSASE FOR INSERTION SEQUENCE ELEMENT IS1111A"/>
    <property type="match status" value="1"/>
</dbReference>
<evidence type="ECO:0000313" key="2">
    <source>
        <dbReference type="EMBL" id="MFB8778090.1"/>
    </source>
</evidence>
<dbReference type="InterPro" id="IPR002525">
    <property type="entry name" value="Transp_IS110-like_N"/>
</dbReference>
<keyword evidence="3" id="KW-1185">Reference proteome</keyword>
<gene>
    <name evidence="2" type="ORF">VSS16_36265</name>
</gene>
<evidence type="ECO:0000259" key="1">
    <source>
        <dbReference type="Pfam" id="PF01548"/>
    </source>
</evidence>
<reference evidence="2 3" key="1">
    <citation type="submission" date="2024-01" db="EMBL/GenBank/DDBJ databases">
        <title>Genome mining of biosynthetic gene clusters to explore secondary metabolites of Streptomyces sp.</title>
        <authorList>
            <person name="Baig A."/>
            <person name="Ajitkumar Shintre N."/>
            <person name="Kumar H."/>
            <person name="Anbarasu A."/>
            <person name="Ramaiah S."/>
        </authorList>
    </citation>
    <scope>NUCLEOTIDE SEQUENCE [LARGE SCALE GENOMIC DNA]</scope>
    <source>
        <strain evidence="2 3">A57</strain>
    </source>
</reference>
<proteinExistence type="predicted"/>
<dbReference type="Proteomes" id="UP001585080">
    <property type="component" value="Unassembled WGS sequence"/>
</dbReference>
<dbReference type="EMBL" id="JAYMRP010000133">
    <property type="protein sequence ID" value="MFB8778090.1"/>
    <property type="molecule type" value="Genomic_DNA"/>
</dbReference>
<protein>
    <submittedName>
        <fullName evidence="2">Transposase</fullName>
    </submittedName>
</protein>
<dbReference type="Pfam" id="PF01548">
    <property type="entry name" value="DEDD_Tnp_IS110"/>
    <property type="match status" value="1"/>
</dbReference>
<feature type="non-terminal residue" evidence="2">
    <location>
        <position position="1"/>
    </location>
</feature>
<feature type="domain" description="Transposase IS110-like N-terminal" evidence="1">
    <location>
        <begin position="8"/>
        <end position="90"/>
    </location>
</feature>
<accession>A0ABV5EMK4</accession>
<sequence length="91" mass="10348">EVIHERCAGIDISKVDVKVCIRVPSGKRRRSEVRTFSAVTSGLLAMRDWLVAEGITVVGMEATGVYWKPVFYLLEHDMECWLLNARHMKSV</sequence>
<comment type="caution">
    <text evidence="2">The sequence shown here is derived from an EMBL/GenBank/DDBJ whole genome shotgun (WGS) entry which is preliminary data.</text>
</comment>
<name>A0ABV5EMK4_9ACTN</name>
<organism evidence="2 3">
    <name type="scientific">Streptomyces broussonetiae</name>
    <dbReference type="NCBI Taxonomy" id="2686304"/>
    <lineage>
        <taxon>Bacteria</taxon>
        <taxon>Bacillati</taxon>
        <taxon>Actinomycetota</taxon>
        <taxon>Actinomycetes</taxon>
        <taxon>Kitasatosporales</taxon>
        <taxon>Streptomycetaceae</taxon>
        <taxon>Streptomyces</taxon>
    </lineage>
</organism>
<dbReference type="RefSeq" id="WP_376736510.1">
    <property type="nucleotide sequence ID" value="NZ_JAYMRP010000133.1"/>
</dbReference>
<evidence type="ECO:0000313" key="3">
    <source>
        <dbReference type="Proteomes" id="UP001585080"/>
    </source>
</evidence>
<dbReference type="InterPro" id="IPR047650">
    <property type="entry name" value="Transpos_IS110"/>
</dbReference>